<keyword evidence="4" id="KW-1133">Transmembrane helix</keyword>
<evidence type="ECO:0000256" key="2">
    <source>
        <dbReference type="PROSITE-ProRule" id="PRU00059"/>
    </source>
</evidence>
<evidence type="ECO:0000256" key="3">
    <source>
        <dbReference type="PROSITE-ProRule" id="PRU00124"/>
    </source>
</evidence>
<dbReference type="EMBL" id="CAJPWZ010002253">
    <property type="protein sequence ID" value="CAG2234533.1"/>
    <property type="molecule type" value="Genomic_DNA"/>
</dbReference>
<evidence type="ECO:0000313" key="6">
    <source>
        <dbReference type="EMBL" id="CAG2234533.1"/>
    </source>
</evidence>
<dbReference type="Gene3D" id="2.60.120.290">
    <property type="entry name" value="Spermadhesin, CUB domain"/>
    <property type="match status" value="1"/>
</dbReference>
<dbReference type="InterPro" id="IPR002172">
    <property type="entry name" value="LDrepeatLR_classA_rpt"/>
</dbReference>
<dbReference type="InterPro" id="IPR036055">
    <property type="entry name" value="LDL_receptor-like_sf"/>
</dbReference>
<keyword evidence="1 3" id="KW-1015">Disulfide bond</keyword>
<dbReference type="AlphaFoldDB" id="A0A8S3TTH1"/>
<dbReference type="InterPro" id="IPR035914">
    <property type="entry name" value="Sperma_CUB_dom_sf"/>
</dbReference>
<protein>
    <recommendedName>
        <fullName evidence="5">CUB domain-containing protein</fullName>
    </recommendedName>
</protein>
<feature type="disulfide bond" evidence="3">
    <location>
        <begin position="333"/>
        <end position="345"/>
    </location>
</feature>
<organism evidence="6 7">
    <name type="scientific">Mytilus edulis</name>
    <name type="common">Blue mussel</name>
    <dbReference type="NCBI Taxonomy" id="6550"/>
    <lineage>
        <taxon>Eukaryota</taxon>
        <taxon>Metazoa</taxon>
        <taxon>Spiralia</taxon>
        <taxon>Lophotrochozoa</taxon>
        <taxon>Mollusca</taxon>
        <taxon>Bivalvia</taxon>
        <taxon>Autobranchia</taxon>
        <taxon>Pteriomorphia</taxon>
        <taxon>Mytilida</taxon>
        <taxon>Mytiloidea</taxon>
        <taxon>Mytilidae</taxon>
        <taxon>Mytilinae</taxon>
        <taxon>Mytilus</taxon>
    </lineage>
</organism>
<dbReference type="PANTHER" id="PTHR24652:SF67">
    <property type="entry name" value="LOW-DENSITY LIPOPROTEIN RECEPTOR CLASS A DOMAIN-CONTAINING PROTEIN 2"/>
    <property type="match status" value="1"/>
</dbReference>
<dbReference type="PROSITE" id="PS50068">
    <property type="entry name" value="LDLRA_2"/>
    <property type="match status" value="1"/>
</dbReference>
<evidence type="ECO:0000256" key="1">
    <source>
        <dbReference type="ARBA" id="ARBA00023157"/>
    </source>
</evidence>
<accession>A0A8S3TTH1</accession>
<dbReference type="SMART" id="SM00192">
    <property type="entry name" value="LDLa"/>
    <property type="match status" value="1"/>
</dbReference>
<reference evidence="6" key="1">
    <citation type="submission" date="2021-03" db="EMBL/GenBank/DDBJ databases">
        <authorList>
            <person name="Bekaert M."/>
        </authorList>
    </citation>
    <scope>NUCLEOTIDE SEQUENCE</scope>
</reference>
<dbReference type="InterPro" id="IPR042333">
    <property type="entry name" value="LRAD2/Mig-13-like"/>
</dbReference>
<evidence type="ECO:0000313" key="7">
    <source>
        <dbReference type="Proteomes" id="UP000683360"/>
    </source>
</evidence>
<comment type="caution">
    <text evidence="2">Lacks conserved residue(s) required for the propagation of feature annotation.</text>
</comment>
<feature type="disulfide bond" evidence="3">
    <location>
        <begin position="340"/>
        <end position="358"/>
    </location>
</feature>
<feature type="domain" description="CUB" evidence="5">
    <location>
        <begin position="208"/>
        <end position="328"/>
    </location>
</feature>
<sequence>MAEGGNRQPLVTLEDFNKSLRFLLEYSDSSKSWPSIPILLYKYTSNTTRRFEKSEKNDIKLDIKSGDDWHDFLKAAGLVTERRKRETDDKIALQYFEGSVDFDPININYFRGGKRLSHVSLEELNETFSIPFKYGDSRTSWPSKLILLYKYVSNTTGKDFYIPEKTWIRVDNILGQHAESIMVTDLINVQDYLESQIEYFKDNFKFQCGGKPIQITNGAITLSYYTTSPIDLNTTCTVRVFSPISKYPANVIAYFRTFYTDYSQNCVNSRLEIFDSLETTGRAITGQNGLCGTKTMVALYYNSTQPYMTFRFRDVKKISHFQITLTAAHTGTCENKEFGCTNGFCIDNRLVCNGYNNCGNRDDQVACDVLVLTAGAIVGIVIGSLITVIAIPFCVIYLICRPRRMVYRQM</sequence>
<dbReference type="Pfam" id="PF00057">
    <property type="entry name" value="Ldl_recept_a"/>
    <property type="match status" value="1"/>
</dbReference>
<dbReference type="SUPFAM" id="SSF49854">
    <property type="entry name" value="Spermadhesin, CUB domain"/>
    <property type="match status" value="1"/>
</dbReference>
<keyword evidence="4" id="KW-0812">Transmembrane</keyword>
<dbReference type="SUPFAM" id="SSF57424">
    <property type="entry name" value="LDL receptor-like module"/>
    <property type="match status" value="1"/>
</dbReference>
<dbReference type="PROSITE" id="PS01180">
    <property type="entry name" value="CUB"/>
    <property type="match status" value="1"/>
</dbReference>
<feature type="disulfide bond" evidence="3">
    <location>
        <begin position="352"/>
        <end position="367"/>
    </location>
</feature>
<dbReference type="InterPro" id="IPR000859">
    <property type="entry name" value="CUB_dom"/>
</dbReference>
<dbReference type="Proteomes" id="UP000683360">
    <property type="component" value="Unassembled WGS sequence"/>
</dbReference>
<comment type="caution">
    <text evidence="6">The sequence shown here is derived from an EMBL/GenBank/DDBJ whole genome shotgun (WGS) entry which is preliminary data.</text>
</comment>
<feature type="transmembrane region" description="Helical" evidence="4">
    <location>
        <begin position="369"/>
        <end position="400"/>
    </location>
</feature>
<proteinExistence type="predicted"/>
<dbReference type="PANTHER" id="PTHR24652">
    <property type="entry name" value="LOW-DENSITY LIPOPROTEIN RECEPTOR CLASS A DOMAIN-CONTAINING PROTEIN 2"/>
    <property type="match status" value="1"/>
</dbReference>
<evidence type="ECO:0000256" key="4">
    <source>
        <dbReference type="SAM" id="Phobius"/>
    </source>
</evidence>
<name>A0A8S3TTH1_MYTED</name>
<dbReference type="Gene3D" id="4.10.400.10">
    <property type="entry name" value="Low-density Lipoprotein Receptor"/>
    <property type="match status" value="1"/>
</dbReference>
<evidence type="ECO:0000259" key="5">
    <source>
        <dbReference type="PROSITE" id="PS01180"/>
    </source>
</evidence>
<keyword evidence="7" id="KW-1185">Reference proteome</keyword>
<keyword evidence="4" id="KW-0472">Membrane</keyword>
<gene>
    <name evidence="6" type="ORF">MEDL_47154</name>
</gene>
<dbReference type="OrthoDB" id="19606at2759"/>
<dbReference type="CDD" id="cd00112">
    <property type="entry name" value="LDLa"/>
    <property type="match status" value="1"/>
</dbReference>